<sequence>MIGVSGSELHQELLFAFGGGDRDIAVAVLDGPVDRTHDCFIGAPLTPLHTVVTQRSDEDAPSTAQGTHLASLIFGQPCRSVEGIAPLCRGVIAPIFRDSRLMCAQADLAYAMNRALDYDAQIILIGAGSFEQPWYPGPSLASAIARCNARNTLIVASADRQGCSTLLRRCGTLNLLPVAALDGAGQPLGGHDGDLNDIGIAAPGSSVSGATLEGRVVRRSHPNVAAALVTGAAALLLGVQRNAGLAPNPAAVAEALRMTATPQTSPAGSALPPAWTGRKSLEAAAAYLTGRYESAYASSLFEAWYRARAGATRSDHAAFRPRA</sequence>
<gene>
    <name evidence="2" type="ORF">BJ125_103229</name>
    <name evidence="3" type="ORF">SAMN05892882_103229</name>
</gene>
<evidence type="ECO:0000313" key="2">
    <source>
        <dbReference type="EMBL" id="RED38867.1"/>
    </source>
</evidence>
<evidence type="ECO:0000313" key="5">
    <source>
        <dbReference type="Proteomes" id="UP000256343"/>
    </source>
</evidence>
<organism evidence="3 4">
    <name type="scientific">Rhodopseudomonas pentothenatexigens</name>
    <dbReference type="NCBI Taxonomy" id="999699"/>
    <lineage>
        <taxon>Bacteria</taxon>
        <taxon>Pseudomonadati</taxon>
        <taxon>Pseudomonadota</taxon>
        <taxon>Alphaproteobacteria</taxon>
        <taxon>Hyphomicrobiales</taxon>
        <taxon>Nitrobacteraceae</taxon>
        <taxon>Rhodopseudomonas</taxon>
    </lineage>
</organism>
<reference evidence="3 4" key="1">
    <citation type="submission" date="2017-08" db="EMBL/GenBank/DDBJ databases">
        <authorList>
            <person name="de Groot N.N."/>
        </authorList>
    </citation>
    <scope>NUCLEOTIDE SEQUENCE [LARGE SCALE GENOMIC DNA]</scope>
    <source>
        <strain evidence="3 4">JA575</strain>
    </source>
</reference>
<protein>
    <submittedName>
        <fullName evidence="3">Subtilase family protein</fullName>
    </submittedName>
</protein>
<dbReference type="OrthoDB" id="9816306at2"/>
<dbReference type="EMBL" id="QRDT01000003">
    <property type="protein sequence ID" value="RED38867.1"/>
    <property type="molecule type" value="Genomic_DNA"/>
</dbReference>
<evidence type="ECO:0000259" key="1">
    <source>
        <dbReference type="Pfam" id="PF00082"/>
    </source>
</evidence>
<dbReference type="RefSeq" id="WP_114356804.1">
    <property type="nucleotide sequence ID" value="NZ_QRDT01000003.1"/>
</dbReference>
<dbReference type="Proteomes" id="UP000256343">
    <property type="component" value="Unassembled WGS sequence"/>
</dbReference>
<accession>A0A336JIY6</accession>
<dbReference type="Pfam" id="PF00082">
    <property type="entry name" value="Peptidase_S8"/>
    <property type="match status" value="1"/>
</dbReference>
<dbReference type="Proteomes" id="UP000252631">
    <property type="component" value="Unassembled WGS sequence"/>
</dbReference>
<evidence type="ECO:0000313" key="3">
    <source>
        <dbReference type="EMBL" id="SSW89687.1"/>
    </source>
</evidence>
<dbReference type="InterPro" id="IPR000209">
    <property type="entry name" value="Peptidase_S8/S53_dom"/>
</dbReference>
<name>A0A336JIY6_9BRAD</name>
<dbReference type="EMBL" id="UFQQ01000003">
    <property type="protein sequence ID" value="SSW89687.1"/>
    <property type="molecule type" value="Genomic_DNA"/>
</dbReference>
<dbReference type="InterPro" id="IPR036852">
    <property type="entry name" value="Peptidase_S8/S53_dom_sf"/>
</dbReference>
<dbReference type="SUPFAM" id="SSF52743">
    <property type="entry name" value="Subtilisin-like"/>
    <property type="match status" value="1"/>
</dbReference>
<dbReference type="Gene3D" id="3.40.50.200">
    <property type="entry name" value="Peptidase S8/S53 domain"/>
    <property type="match status" value="1"/>
</dbReference>
<keyword evidence="5" id="KW-1185">Reference proteome</keyword>
<proteinExistence type="predicted"/>
<dbReference type="GO" id="GO:0006508">
    <property type="term" value="P:proteolysis"/>
    <property type="evidence" value="ECO:0007669"/>
    <property type="project" value="InterPro"/>
</dbReference>
<dbReference type="AlphaFoldDB" id="A0A336JIY6"/>
<reference evidence="2 5" key="2">
    <citation type="submission" date="2018-07" db="EMBL/GenBank/DDBJ databases">
        <title>Genomic Encyclopedia of Archaeal and Bacterial Type Strains, Phase II (KMG-II): from individual species to whole genera.</title>
        <authorList>
            <person name="Goeker M."/>
        </authorList>
    </citation>
    <scope>NUCLEOTIDE SEQUENCE [LARGE SCALE GENOMIC DNA]</scope>
    <source>
        <strain evidence="2 5">JA575</strain>
    </source>
</reference>
<dbReference type="GO" id="GO:0004252">
    <property type="term" value="F:serine-type endopeptidase activity"/>
    <property type="evidence" value="ECO:0007669"/>
    <property type="project" value="InterPro"/>
</dbReference>
<evidence type="ECO:0000313" key="4">
    <source>
        <dbReference type="Proteomes" id="UP000252631"/>
    </source>
</evidence>
<feature type="domain" description="Peptidase S8/S53" evidence="1">
    <location>
        <begin position="22"/>
        <end position="263"/>
    </location>
</feature>